<dbReference type="Gramene" id="TraesCAD_scaffold_027715_01G000300.1">
    <property type="protein sequence ID" value="TraesCAD_scaffold_027715_01G000300.1"/>
    <property type="gene ID" value="TraesCAD_scaffold_027715_01G000300"/>
</dbReference>
<dbReference type="RefSeq" id="XP_044349575.1">
    <property type="nucleotide sequence ID" value="XM_044493640.1"/>
</dbReference>
<dbReference type="KEGG" id="taes:123070401"/>
<dbReference type="GeneID" id="123070401"/>
<accession>A0A3B5XTH4</accession>
<evidence type="ECO:0000256" key="1">
    <source>
        <dbReference type="SAM" id="Phobius"/>
    </source>
</evidence>
<gene>
    <name evidence="2" type="primary">LOC123070401</name>
</gene>
<dbReference type="Gramene" id="TraesCS1A02G023100.1">
    <property type="protein sequence ID" value="TraesCS1A02G023100.1.cds1"/>
    <property type="gene ID" value="TraesCS1A02G023100"/>
</dbReference>
<dbReference type="AlphaFoldDB" id="A0A3B5XTH4"/>
<feature type="transmembrane region" description="Helical" evidence="1">
    <location>
        <begin position="87"/>
        <end position="114"/>
    </location>
</feature>
<dbReference type="OMA" id="SIWIPFV"/>
<proteinExistence type="predicted"/>
<keyword evidence="1" id="KW-0472">Membrane</keyword>
<dbReference type="Gramene" id="TraesMAC1A03G00006370.1">
    <property type="protein sequence ID" value="TraesMAC1A03G00006370.1.CDS1"/>
    <property type="gene ID" value="TraesMAC1A03G00006370"/>
</dbReference>
<dbReference type="Gramene" id="TraesJAG1A03G00007390.1">
    <property type="protein sequence ID" value="TraesJAG1A03G00007390.1.CDS1"/>
    <property type="gene ID" value="TraesJAG1A03G00007390"/>
</dbReference>
<dbReference type="RefSeq" id="XP_044349621.1">
    <property type="nucleotide sequence ID" value="XM_044493686.1"/>
</dbReference>
<dbReference type="OrthoDB" id="696055at2759"/>
<dbReference type="Gramene" id="TraesPARA_EIv1.0_0097410.1">
    <property type="protein sequence ID" value="TraesPARA_EIv1.0_0097410.1.CDS1"/>
    <property type="gene ID" value="TraesPARA_EIv1.0_0097410"/>
</dbReference>
<keyword evidence="3" id="KW-1185">Reference proteome</keyword>
<feature type="transmembrane region" description="Helical" evidence="1">
    <location>
        <begin position="235"/>
        <end position="253"/>
    </location>
</feature>
<dbReference type="EnsemblPlants" id="TraesCS1A02G023100.1">
    <property type="protein sequence ID" value="TraesCS1A02G023100.1.cds1"/>
    <property type="gene ID" value="TraesCS1A02G023100"/>
</dbReference>
<feature type="transmembrane region" description="Helical" evidence="1">
    <location>
        <begin position="15"/>
        <end position="35"/>
    </location>
</feature>
<dbReference type="Gramene" id="TraesNOR1A03G00007750.1">
    <property type="protein sequence ID" value="TraesNOR1A03G00007750.1.CDS1"/>
    <property type="gene ID" value="TraesNOR1A03G00007750"/>
</dbReference>
<feature type="transmembrane region" description="Helical" evidence="1">
    <location>
        <begin position="55"/>
        <end position="75"/>
    </location>
</feature>
<sequence>MDPERVFIEKLKNRVRLVTEGAVIMVCPVLLAASLNKVQLTTSKGHGFVRGSISPLSALTLVAGLLSFLCLCICLSFGRVTERLAHILFVGSKCLVHLCALLLMLLALGILLLVDRKHVYYVPIPVVSICIILWRCWMMYRYDHGRDAEMYTGDEQGRLETSVDFSAAVTALLFLGLEGLALEGQSRSAQKLHAASLVLSFVACLLGVLFMLLATVPPMITDARQGKTACTHIEAMNMFLAGFFALNVFLITWPPLGELACLVWIQLLVSLLAWVYENLTATEEHTKKDVTPATMELTKVIFAGFLAVSVPAASNKSVSGCTSAFVLITGTAVITGLLWRVFTHWTPAGSSMIKAINFACFCTHLYVCAATIPFAFMAYNALMS</sequence>
<reference evidence="2" key="1">
    <citation type="submission" date="2018-08" db="EMBL/GenBank/DDBJ databases">
        <authorList>
            <person name="Rossello M."/>
        </authorList>
    </citation>
    <scope>NUCLEOTIDE SEQUENCE [LARGE SCALE GENOMIC DNA]</scope>
    <source>
        <strain evidence="2">cv. Chinese Spring</strain>
    </source>
</reference>
<keyword evidence="1" id="KW-1133">Transmembrane helix</keyword>
<name>A0A3B5XTH4_WHEAT</name>
<evidence type="ECO:0000313" key="2">
    <source>
        <dbReference type="EnsemblPlants" id="TraesCS1A02G023100.1.cds1"/>
    </source>
</evidence>
<feature type="transmembrane region" description="Helical" evidence="1">
    <location>
        <begin position="194"/>
        <end position="214"/>
    </location>
</feature>
<dbReference type="Proteomes" id="UP000019116">
    <property type="component" value="Chromosome 1A"/>
</dbReference>
<organism evidence="2">
    <name type="scientific">Triticum aestivum</name>
    <name type="common">Wheat</name>
    <dbReference type="NCBI Taxonomy" id="4565"/>
    <lineage>
        <taxon>Eukaryota</taxon>
        <taxon>Viridiplantae</taxon>
        <taxon>Streptophyta</taxon>
        <taxon>Embryophyta</taxon>
        <taxon>Tracheophyta</taxon>
        <taxon>Spermatophyta</taxon>
        <taxon>Magnoliopsida</taxon>
        <taxon>Liliopsida</taxon>
        <taxon>Poales</taxon>
        <taxon>Poaceae</taxon>
        <taxon>BOP clade</taxon>
        <taxon>Pooideae</taxon>
        <taxon>Triticodae</taxon>
        <taxon>Triticeae</taxon>
        <taxon>Triticinae</taxon>
        <taxon>Triticum</taxon>
    </lineage>
</organism>
<dbReference type="Gramene" id="TraesSYM1A03G00006670.1">
    <property type="protein sequence ID" value="TraesSYM1A03G00006670.1.CDS1"/>
    <property type="gene ID" value="TraesSYM1A03G00006670"/>
</dbReference>
<dbReference type="Gramene" id="TraesJAG1A03G00007310.1">
    <property type="protein sequence ID" value="TraesJAG1A03G00007310.1.CDS1"/>
    <property type="gene ID" value="TraesJAG1A03G00007310"/>
</dbReference>
<dbReference type="Gramene" id="TraesROB_scaffold_175704_01G000100.1">
    <property type="protein sequence ID" value="TraesROB_scaffold_175704_01G000100.1"/>
    <property type="gene ID" value="TraesROB_scaffold_175704_01G000100"/>
</dbReference>
<dbReference type="STRING" id="4565.A0A3B5XTH4"/>
<reference evidence="2" key="2">
    <citation type="submission" date="2018-10" db="UniProtKB">
        <authorList>
            <consortium name="EnsemblPlants"/>
        </authorList>
    </citation>
    <scope>IDENTIFICATION</scope>
</reference>
<feature type="transmembrane region" description="Helical" evidence="1">
    <location>
        <begin position="325"/>
        <end position="343"/>
    </location>
</feature>
<protein>
    <submittedName>
        <fullName evidence="2">Uncharacterized protein</fullName>
    </submittedName>
</protein>
<keyword evidence="1" id="KW-0812">Transmembrane</keyword>
<feature type="transmembrane region" description="Helical" evidence="1">
    <location>
        <begin position="259"/>
        <end position="276"/>
    </location>
</feature>
<feature type="transmembrane region" description="Helical" evidence="1">
    <location>
        <begin position="355"/>
        <end position="379"/>
    </location>
</feature>
<dbReference type="Gramene" id="TraesCS1A03G0052700.1">
    <property type="protein sequence ID" value="TraesCS1A03G0052700.1.CDS1"/>
    <property type="gene ID" value="TraesCS1A03G0052700"/>
</dbReference>
<feature type="transmembrane region" description="Helical" evidence="1">
    <location>
        <begin position="120"/>
        <end position="140"/>
    </location>
</feature>
<evidence type="ECO:0000313" key="3">
    <source>
        <dbReference type="Proteomes" id="UP000019116"/>
    </source>
</evidence>
<feature type="transmembrane region" description="Helical" evidence="1">
    <location>
        <begin position="297"/>
        <end position="313"/>
    </location>
</feature>
<feature type="transmembrane region" description="Helical" evidence="1">
    <location>
        <begin position="161"/>
        <end position="182"/>
    </location>
</feature>